<dbReference type="InterPro" id="IPR018933">
    <property type="entry name" value="Netrin_module_non-TIMP"/>
</dbReference>
<reference evidence="7 8" key="1">
    <citation type="journal article" date="2018" name="Sci. Rep.">
        <title>Comparative analysis of the Pocillopora damicornis genome highlights role of immune system in coral evolution.</title>
        <authorList>
            <person name="Cunning R."/>
            <person name="Bay R.A."/>
            <person name="Gillette P."/>
            <person name="Baker A.C."/>
            <person name="Traylor-Knowles N."/>
        </authorList>
    </citation>
    <scope>NUCLEOTIDE SEQUENCE [LARGE SCALE GENOMIC DNA]</scope>
    <source>
        <strain evidence="7">RSMAS</strain>
        <tissue evidence="7">Whole animal</tissue>
    </source>
</reference>
<dbReference type="OrthoDB" id="6359008at2759"/>
<evidence type="ECO:0000313" key="7">
    <source>
        <dbReference type="EMBL" id="RMX42634.1"/>
    </source>
</evidence>
<dbReference type="InterPro" id="IPR050473">
    <property type="entry name" value="A2M/Complement_sys"/>
</dbReference>
<dbReference type="PROSITE" id="PS50189">
    <property type="entry name" value="NTR"/>
    <property type="match status" value="1"/>
</dbReference>
<comment type="caution">
    <text evidence="7">The sequence shown here is derived from an EMBL/GenBank/DDBJ whole genome shotgun (WGS) entry which is preliminary data.</text>
</comment>
<dbReference type="Gene3D" id="2.60.40.1930">
    <property type="match status" value="3"/>
</dbReference>
<dbReference type="Pfam" id="PF01759">
    <property type="entry name" value="NTR"/>
    <property type="match status" value="1"/>
</dbReference>
<name>A0A3M6TN08_POCDA</name>
<evidence type="ECO:0000259" key="6">
    <source>
        <dbReference type="PROSITE" id="PS50189"/>
    </source>
</evidence>
<dbReference type="PANTHER" id="PTHR11412:SF166">
    <property type="entry name" value="NTR DOMAIN-CONTAINING PROTEIN"/>
    <property type="match status" value="1"/>
</dbReference>
<dbReference type="InterPro" id="IPR011625">
    <property type="entry name" value="A2M_N_BRD"/>
</dbReference>
<dbReference type="InterPro" id="IPR001134">
    <property type="entry name" value="Netrin_domain"/>
</dbReference>
<dbReference type="PROSITE" id="PS01178">
    <property type="entry name" value="ANAPHYLATOXIN_2"/>
    <property type="match status" value="1"/>
</dbReference>
<evidence type="ECO:0000256" key="4">
    <source>
        <dbReference type="SAM" id="MobiDB-lite"/>
    </source>
</evidence>
<evidence type="ECO:0000256" key="2">
    <source>
        <dbReference type="ARBA" id="ARBA00022525"/>
    </source>
</evidence>
<dbReference type="Pfam" id="PF01835">
    <property type="entry name" value="MG2"/>
    <property type="match status" value="1"/>
</dbReference>
<dbReference type="Gene3D" id="2.60.40.10">
    <property type="entry name" value="Immunoglobulins"/>
    <property type="match status" value="2"/>
</dbReference>
<dbReference type="SMART" id="SM01359">
    <property type="entry name" value="A2M_N_2"/>
    <property type="match status" value="1"/>
</dbReference>
<evidence type="ECO:0008006" key="9">
    <source>
        <dbReference type="Google" id="ProtNLM"/>
    </source>
</evidence>
<dbReference type="Proteomes" id="UP000275408">
    <property type="component" value="Unassembled WGS sequence"/>
</dbReference>
<evidence type="ECO:0000259" key="5">
    <source>
        <dbReference type="PROSITE" id="PS01178"/>
    </source>
</evidence>
<keyword evidence="3" id="KW-1015">Disulfide bond</keyword>
<sequence>MHPGGTSQQITSRLITTALQEGVSLFQSFATRMAELLGAMLRITVLLLALGCVAAKRFSIMAPNMFHIGVQEKVSVTVFDAPQPVTVKLYLQDYPHRQKTFSEVQGVVENDKSIFLPIKVDPQDLSDPSSVDKQYIYLIAKSDDGHFQFHKEAKILLSYKDGVVFIQTDKPVYTPRQSVKIRVMPLEFDMKPSRRKNPQGVRVQQWKDLDTTTGIISKRLELGDFILHGNWTITAVYGHQNIHNTSVQFEVKEYVLPKFSVKVSVPPYILKTDDAFGINITARYTYGKPVLGSATYSLFIEGVDGQTIKFDAQTIILHSSGVTTVPRRIQMIRDLPGNIWFPLKARLLVQVDVVEAVTGNKATVEDRTCQFTSSPYRIAFKNTPRYFKPGLRYVVKAVVTYPNTKPAKNVPMLISAKGKQGNNEIDLKREDRDPNVVDLTDENGEVEFVVDACSICAEINIKVKTDNQNLTPQQNAVARLIVNPFDAENGPLIMVRQLTHGKVGRKIQCESYRSRNDAAAKLSFAVVSRGRIISHNTTDNFDGMFKSWSFRVTSEMSPSARLIGYYIDSNERVVADSILLRIDDKLPTEVEFPDSWQQQADGSFVQLNEVKKDPGRHYQLEVRAPQGTRLGLLSVDQSVYLLRNENRLTKDRIFKTIEGLDLGCGVGGGRNNKDIFKNAGVVLMTENFVSDGREDYGCEHNNARKKRSASKEDCKAYCKMGEKPDEEGRSCARRYIDDTTFASPSCRTAFWRCCKKAFGAEDSALLARNLDLGDDFGPSEEEILSQTQVRSFFPETWIYDEKVVGPDGLVQMGVTIPDTITTWVMQAVAINNRTGLGLATPLRILAWRPIFLSLKFPYSVKRGEQISILATVFNYHKEELRAKIYLQGDKDFCSTAADGKKAQIGIVDIPPGNARSVAVPIVPKRIGEISIEVSVILAGDVGGAMMNQAGDSVRRKLYVVPEGKETRKTQSFVLDPKGNLNDGPKSGDQKQNKPTAAPFQSQSRVDDNGQHDVINLEFPEKAIPGSVGAVIKHLLGGDLFVDTQGTGVGMLEVEVRYNVPSTRGESCKFDLNITVKEIKEPKVGNLFGPVEDEAADDNEKGKKNDKGGINRCKKLKGKKAKRKCRKEEKEKQKKRNKNKNNKNKRPPPKHQPVKSIHLKVCTRYKEKGNIGMSIMDIGILTGFKPDQISLNKLQDIAEVDKLEVSHTSLVVYLSEIRSDRPLCVDVRFDREYYVGVVQAVPVNVYDYYEPDQSCSKFYGPEKHSPLKLGVCEVGLRSCKCTQDECAQRDPPIGDVDKLINLACDNYNYVIKGKVLLIDEDGSMLNYVVEVLQVIQQGHKNLKVRQRIELKKRGSCQSPDMKENTAYLIMGLDKGGRYQLDKTAFVKLWPEKRDLNKDILEEFAQRYVCP</sequence>
<feature type="compositionally biased region" description="Basic and acidic residues" evidence="4">
    <location>
        <begin position="1097"/>
        <end position="1108"/>
    </location>
</feature>
<dbReference type="STRING" id="46731.A0A3M6TN08"/>
<evidence type="ECO:0000313" key="8">
    <source>
        <dbReference type="Proteomes" id="UP000275408"/>
    </source>
</evidence>
<dbReference type="SMART" id="SM01361">
    <property type="entry name" value="A2M_recep"/>
    <property type="match status" value="1"/>
</dbReference>
<dbReference type="Gene3D" id="2.60.40.690">
    <property type="entry name" value="Alpha-macroglobulin, receptor-binding domain"/>
    <property type="match status" value="1"/>
</dbReference>
<feature type="compositionally biased region" description="Basic residues" evidence="4">
    <location>
        <begin position="1132"/>
        <end position="1154"/>
    </location>
</feature>
<dbReference type="SMART" id="SM00643">
    <property type="entry name" value="C345C"/>
    <property type="match status" value="1"/>
</dbReference>
<dbReference type="InterPro" id="IPR001599">
    <property type="entry name" value="Macroglobln_a2"/>
</dbReference>
<dbReference type="GO" id="GO:0005576">
    <property type="term" value="C:extracellular region"/>
    <property type="evidence" value="ECO:0007669"/>
    <property type="project" value="UniProtKB-SubCell"/>
</dbReference>
<keyword evidence="2" id="KW-0964">Secreted</keyword>
<dbReference type="Pfam" id="PF17791">
    <property type="entry name" value="MG3"/>
    <property type="match status" value="1"/>
</dbReference>
<dbReference type="Gene3D" id="2.60.40.1940">
    <property type="match status" value="1"/>
</dbReference>
<dbReference type="GO" id="GO:0004866">
    <property type="term" value="F:endopeptidase inhibitor activity"/>
    <property type="evidence" value="ECO:0007669"/>
    <property type="project" value="InterPro"/>
</dbReference>
<feature type="compositionally biased region" description="Basic residues" evidence="4">
    <location>
        <begin position="1111"/>
        <end position="1124"/>
    </location>
</feature>
<evidence type="ECO:0000256" key="1">
    <source>
        <dbReference type="ARBA" id="ARBA00004613"/>
    </source>
</evidence>
<gene>
    <name evidence="7" type="ORF">pdam_00010271</name>
</gene>
<dbReference type="InterPro" id="IPR041425">
    <property type="entry name" value="C3/4/5_MG1"/>
</dbReference>
<dbReference type="InterPro" id="IPR041555">
    <property type="entry name" value="MG3"/>
</dbReference>
<feature type="region of interest" description="Disordered" evidence="4">
    <location>
        <begin position="1087"/>
        <end position="1154"/>
    </location>
</feature>
<dbReference type="Gene3D" id="2.40.50.120">
    <property type="match status" value="1"/>
</dbReference>
<feature type="domain" description="NTR" evidence="6">
    <location>
        <begin position="1285"/>
        <end position="1408"/>
    </location>
</feature>
<dbReference type="EMBL" id="RCHS01003326">
    <property type="protein sequence ID" value="RMX42634.1"/>
    <property type="molecule type" value="Genomic_DNA"/>
</dbReference>
<dbReference type="InterPro" id="IPR000020">
    <property type="entry name" value="Anaphylatoxin/fibulin"/>
</dbReference>
<keyword evidence="8" id="KW-1185">Reference proteome</keyword>
<dbReference type="Gene3D" id="2.20.130.20">
    <property type="match status" value="1"/>
</dbReference>
<dbReference type="Pfam" id="PF07703">
    <property type="entry name" value="A2M_BRD"/>
    <property type="match status" value="1"/>
</dbReference>
<feature type="compositionally biased region" description="Polar residues" evidence="4">
    <location>
        <begin position="992"/>
        <end position="1003"/>
    </location>
</feature>
<accession>A0A3M6TN08</accession>
<feature type="region of interest" description="Disordered" evidence="4">
    <location>
        <begin position="968"/>
        <end position="1007"/>
    </location>
</feature>
<dbReference type="InterPro" id="IPR040839">
    <property type="entry name" value="MG4"/>
</dbReference>
<dbReference type="InterPro" id="IPR002890">
    <property type="entry name" value="MG2"/>
</dbReference>
<dbReference type="InterPro" id="IPR036595">
    <property type="entry name" value="A-macroglobulin_rcpt-bd_sf"/>
</dbReference>
<dbReference type="InterPro" id="IPR009048">
    <property type="entry name" value="A-macroglobulin_rcpt-bd"/>
</dbReference>
<dbReference type="PANTHER" id="PTHR11412">
    <property type="entry name" value="MACROGLOBULIN / COMPLEMENT"/>
    <property type="match status" value="1"/>
</dbReference>
<dbReference type="SUPFAM" id="SSF49410">
    <property type="entry name" value="Alpha-macroglobulin receptor domain"/>
    <property type="match status" value="1"/>
</dbReference>
<protein>
    <recommendedName>
        <fullName evidence="9">Anaphylatoxin-like domain-containing protein</fullName>
    </recommendedName>
</protein>
<dbReference type="Pfam" id="PF00207">
    <property type="entry name" value="A2M"/>
    <property type="match status" value="1"/>
</dbReference>
<dbReference type="InterPro" id="IPR013783">
    <property type="entry name" value="Ig-like_fold"/>
</dbReference>
<evidence type="ECO:0000256" key="3">
    <source>
        <dbReference type="ARBA" id="ARBA00023157"/>
    </source>
</evidence>
<dbReference type="Pfam" id="PF07677">
    <property type="entry name" value="A2M_recep"/>
    <property type="match status" value="1"/>
</dbReference>
<dbReference type="Pfam" id="PF17790">
    <property type="entry name" value="MG1"/>
    <property type="match status" value="1"/>
</dbReference>
<dbReference type="SMART" id="SM01360">
    <property type="entry name" value="A2M"/>
    <property type="match status" value="1"/>
</dbReference>
<organism evidence="7 8">
    <name type="scientific">Pocillopora damicornis</name>
    <name type="common">Cauliflower coral</name>
    <name type="synonym">Millepora damicornis</name>
    <dbReference type="NCBI Taxonomy" id="46731"/>
    <lineage>
        <taxon>Eukaryota</taxon>
        <taxon>Metazoa</taxon>
        <taxon>Cnidaria</taxon>
        <taxon>Anthozoa</taxon>
        <taxon>Hexacorallia</taxon>
        <taxon>Scleractinia</taxon>
        <taxon>Astrocoeniina</taxon>
        <taxon>Pocilloporidae</taxon>
        <taxon>Pocillopora</taxon>
    </lineage>
</organism>
<proteinExistence type="predicted"/>
<dbReference type="SUPFAM" id="SSF50242">
    <property type="entry name" value="TIMP-like"/>
    <property type="match status" value="1"/>
</dbReference>
<dbReference type="Gene3D" id="6.20.50.160">
    <property type="match status" value="1"/>
</dbReference>
<dbReference type="InterPro" id="IPR008993">
    <property type="entry name" value="TIMP-like_OB-fold"/>
</dbReference>
<feature type="domain" description="Anaphylatoxin-like" evidence="5">
    <location>
        <begin position="717"/>
        <end position="754"/>
    </location>
</feature>
<comment type="subcellular location">
    <subcellularLocation>
        <location evidence="1">Secreted</location>
    </subcellularLocation>
</comment>
<dbReference type="Pfam" id="PF17789">
    <property type="entry name" value="MG4"/>
    <property type="match status" value="1"/>
</dbReference>